<dbReference type="HOGENOM" id="CLU_296045_0_0_1"/>
<feature type="region of interest" description="Disordered" evidence="1">
    <location>
        <begin position="88"/>
        <end position="112"/>
    </location>
</feature>
<organism evidence="2 3">
    <name type="scientific">Phaeodactylum tricornutum (strain CCAP 1055/1)</name>
    <dbReference type="NCBI Taxonomy" id="556484"/>
    <lineage>
        <taxon>Eukaryota</taxon>
        <taxon>Sar</taxon>
        <taxon>Stramenopiles</taxon>
        <taxon>Ochrophyta</taxon>
        <taxon>Bacillariophyta</taxon>
        <taxon>Bacillariophyceae</taxon>
        <taxon>Bacillariophycidae</taxon>
        <taxon>Naviculales</taxon>
        <taxon>Phaeodactylaceae</taxon>
        <taxon>Phaeodactylum</taxon>
    </lineage>
</organism>
<gene>
    <name evidence="2" type="ORF">PHATRDRAFT_49367</name>
</gene>
<protein>
    <submittedName>
        <fullName evidence="2">Uncharacterized protein</fullName>
    </submittedName>
</protein>
<accession>B7GAD1</accession>
<dbReference type="AlphaFoldDB" id="B7GAD1"/>
<dbReference type="OrthoDB" id="48380at2759"/>
<dbReference type="eggNOG" id="ENOG502SN1N">
    <property type="taxonomic scope" value="Eukaryota"/>
</dbReference>
<dbReference type="RefSeq" id="XP_002184175.1">
    <property type="nucleotide sequence ID" value="XM_002184139.1"/>
</dbReference>
<keyword evidence="3" id="KW-1185">Reference proteome</keyword>
<dbReference type="EMBL" id="CM000624">
    <property type="protein sequence ID" value="EEC44353.1"/>
    <property type="molecule type" value="Genomic_DNA"/>
</dbReference>
<proteinExistence type="predicted"/>
<dbReference type="PaxDb" id="2850-Phatr49367"/>
<reference evidence="2 3" key="1">
    <citation type="journal article" date="2008" name="Nature">
        <title>The Phaeodactylum genome reveals the evolutionary history of diatom genomes.</title>
        <authorList>
            <person name="Bowler C."/>
            <person name="Allen A.E."/>
            <person name="Badger J.H."/>
            <person name="Grimwood J."/>
            <person name="Jabbari K."/>
            <person name="Kuo A."/>
            <person name="Maheswari U."/>
            <person name="Martens C."/>
            <person name="Maumus F."/>
            <person name="Otillar R.P."/>
            <person name="Rayko E."/>
            <person name="Salamov A."/>
            <person name="Vandepoele K."/>
            <person name="Beszteri B."/>
            <person name="Gruber A."/>
            <person name="Heijde M."/>
            <person name="Katinka M."/>
            <person name="Mock T."/>
            <person name="Valentin K."/>
            <person name="Verret F."/>
            <person name="Berges J.A."/>
            <person name="Brownlee C."/>
            <person name="Cadoret J.P."/>
            <person name="Chiovitti A."/>
            <person name="Choi C.J."/>
            <person name="Coesel S."/>
            <person name="De Martino A."/>
            <person name="Detter J.C."/>
            <person name="Durkin C."/>
            <person name="Falciatore A."/>
            <person name="Fournet J."/>
            <person name="Haruta M."/>
            <person name="Huysman M.J."/>
            <person name="Jenkins B.D."/>
            <person name="Jiroutova K."/>
            <person name="Jorgensen R.E."/>
            <person name="Joubert Y."/>
            <person name="Kaplan A."/>
            <person name="Kroger N."/>
            <person name="Kroth P.G."/>
            <person name="La Roche J."/>
            <person name="Lindquist E."/>
            <person name="Lommer M."/>
            <person name="Martin-Jezequel V."/>
            <person name="Lopez P.J."/>
            <person name="Lucas S."/>
            <person name="Mangogna M."/>
            <person name="McGinnis K."/>
            <person name="Medlin L.K."/>
            <person name="Montsant A."/>
            <person name="Oudot-Le Secq M.P."/>
            <person name="Napoli C."/>
            <person name="Obornik M."/>
            <person name="Parker M.S."/>
            <person name="Petit J.L."/>
            <person name="Porcel B.M."/>
            <person name="Poulsen N."/>
            <person name="Robison M."/>
            <person name="Rychlewski L."/>
            <person name="Rynearson T.A."/>
            <person name="Schmutz J."/>
            <person name="Shapiro H."/>
            <person name="Siaut M."/>
            <person name="Stanley M."/>
            <person name="Sussman M.R."/>
            <person name="Taylor A.R."/>
            <person name="Vardi A."/>
            <person name="von Dassow P."/>
            <person name="Vyverman W."/>
            <person name="Willis A."/>
            <person name="Wyrwicz L.S."/>
            <person name="Rokhsar D.S."/>
            <person name="Weissenbach J."/>
            <person name="Armbrust E.V."/>
            <person name="Green B.R."/>
            <person name="Van de Peer Y."/>
            <person name="Grigoriev I.V."/>
        </authorList>
    </citation>
    <scope>NUCLEOTIDE SEQUENCE [LARGE SCALE GENOMIC DNA]</scope>
    <source>
        <strain evidence="2 3">CCAP 1055/1</strain>
    </source>
</reference>
<dbReference type="KEGG" id="pti:PHATRDRAFT_49367"/>
<name>B7GAD1_PHATC</name>
<dbReference type="Proteomes" id="UP000000759">
    <property type="component" value="Chromosome 22"/>
</dbReference>
<reference evidence="3" key="2">
    <citation type="submission" date="2008-08" db="EMBL/GenBank/DDBJ databases">
        <authorList>
            <consortium name="Diatom Consortium"/>
            <person name="Grigoriev I."/>
            <person name="Grimwood J."/>
            <person name="Kuo A."/>
            <person name="Otillar R.P."/>
            <person name="Salamov A."/>
            <person name="Detter J.C."/>
            <person name="Lindquist E."/>
            <person name="Shapiro H."/>
            <person name="Lucas S."/>
            <person name="Glavina del Rio T."/>
            <person name="Pitluck S."/>
            <person name="Rokhsar D."/>
            <person name="Bowler C."/>
        </authorList>
    </citation>
    <scope>GENOME REANNOTATION</scope>
    <source>
        <strain evidence="3">CCAP 1055/1</strain>
    </source>
</reference>
<evidence type="ECO:0000313" key="2">
    <source>
        <dbReference type="EMBL" id="EEC44353.1"/>
    </source>
</evidence>
<evidence type="ECO:0000313" key="3">
    <source>
        <dbReference type="Proteomes" id="UP000000759"/>
    </source>
</evidence>
<evidence type="ECO:0000256" key="1">
    <source>
        <dbReference type="SAM" id="MobiDB-lite"/>
    </source>
</evidence>
<feature type="non-terminal residue" evidence="2">
    <location>
        <position position="896"/>
    </location>
</feature>
<dbReference type="InParanoid" id="B7GAD1"/>
<sequence length="896" mass="100082">MQTAMPRTRAWGNLVASRSGQRCPASHHPIRRWLTRNKPNRSPFVTTASLVPTNCMHVHTRNVQYFSTGKSSDPTKNWRFDQRNMRNRRVSKKDSEQFAKANQKAHQKSNKPPNVFIRELMRDINNLQKRLDNLDSLPAIWDRSTRSKLYDTNSQEQRLAVLNEGRQLLETIRLAVEKGTLKPLEDHGHETSVLMERILKLYSETPSTTDTHSSFDECQTVLSVMDAWKIDRQHLHVVYSITAATREGRWEDASNLFWSHIDPEDSGYRPYDEDVANPVGLYAVARFAQERNMPVIEPVMDSVLRMTMVSPFDQDKYLLAAGTAIGHVGEWEAFIKYLKNSFDASRLGQPLVAAVMKACIANDSSQQAMEIFDEFVVSKLSIAGEWQWAGGENPLHPLCRDLALQALGQSFEEGSSRRALDYYNQIAQEKYTISIDALVGVFEACVNDGQWPDAVDTLLSMIAKSPSDRWVVTTESLAIEVMEDSAAKSMDLLTRLGSCVEVTMRGCNSDGQFGVAMVCLRLFQIWMPADYLLPYQEAMSSKGHEHSENSLIEAIAPIICALNDADGVLSASMVALCGLGLNQEASNLFKLVEGILVYVDGKIEVDRLEQARDLVSYANEGAERFKPTKLHGGWEVSYRHIHRLTSACSILVHSKSCPSQEEMRLLSTAAAVAVRSCTVEKQADAGLVLLKWIEETLASHAASLRSHESALALPPTDALLSARMGAYLSIEDADAALELFQNEIKNSQGMTKWRLSTCEAITAFFRVGHASDAMDFFGKVVAENRSPDIFCRVAEGLVDEKDWDGVAKVYKSALSCGCLSEELSILAMKAAAAGRIDGRVRVFRNILGETAKFVGTQPLVWAVAKYWILKRAIGFPNICIVMWWNTSNPHLNEVEL</sequence>
<dbReference type="GeneID" id="7195881"/>